<reference evidence="3" key="1">
    <citation type="journal article" date="2019" name="Int. J. Syst. Evol. Microbiol.">
        <title>The Global Catalogue of Microorganisms (GCM) 10K type strain sequencing project: providing services to taxonomists for standard genome sequencing and annotation.</title>
        <authorList>
            <consortium name="The Broad Institute Genomics Platform"/>
            <consortium name="The Broad Institute Genome Sequencing Center for Infectious Disease"/>
            <person name="Wu L."/>
            <person name="Ma J."/>
        </authorList>
    </citation>
    <scope>NUCLEOTIDE SEQUENCE [LARGE SCALE GENOMIC DNA]</scope>
    <source>
        <strain evidence="3">JCM 17214</strain>
    </source>
</reference>
<dbReference type="Pfam" id="PF11146">
    <property type="entry name" value="DUF2905"/>
    <property type="match status" value="1"/>
</dbReference>
<dbReference type="PANTHER" id="PTHR36443:SF1">
    <property type="entry name" value="BSR5223 PROTEIN"/>
    <property type="match status" value="1"/>
</dbReference>
<proteinExistence type="predicted"/>
<feature type="transmembrane region" description="Helical" evidence="1">
    <location>
        <begin position="63"/>
        <end position="84"/>
    </location>
</feature>
<evidence type="ECO:0008006" key="4">
    <source>
        <dbReference type="Google" id="ProtNLM"/>
    </source>
</evidence>
<evidence type="ECO:0000313" key="3">
    <source>
        <dbReference type="Proteomes" id="UP001499909"/>
    </source>
</evidence>
<name>A0ABP7MMA2_9BACT</name>
<accession>A0ABP7MMA2</accession>
<dbReference type="Proteomes" id="UP001499909">
    <property type="component" value="Unassembled WGS sequence"/>
</dbReference>
<comment type="caution">
    <text evidence="2">The sequence shown here is derived from an EMBL/GenBank/DDBJ whole genome shotgun (WGS) entry which is preliminary data.</text>
</comment>
<protein>
    <recommendedName>
        <fullName evidence="4">DUF2905 domain-containing protein</fullName>
    </recommendedName>
</protein>
<gene>
    <name evidence="2" type="ORF">GCM10022406_10180</name>
</gene>
<evidence type="ECO:0000256" key="1">
    <source>
        <dbReference type="SAM" id="Phobius"/>
    </source>
</evidence>
<keyword evidence="1" id="KW-1133">Transmembrane helix</keyword>
<dbReference type="PANTHER" id="PTHR36443">
    <property type="entry name" value="BSR5223 PROTEIN"/>
    <property type="match status" value="1"/>
</dbReference>
<keyword evidence="1" id="KW-0472">Membrane</keyword>
<feature type="transmembrane region" description="Helical" evidence="1">
    <location>
        <begin position="21"/>
        <end position="43"/>
    </location>
</feature>
<evidence type="ECO:0000313" key="2">
    <source>
        <dbReference type="EMBL" id="GAA3926256.1"/>
    </source>
</evidence>
<organism evidence="2 3">
    <name type="scientific">Hymenobacter algoricola</name>
    <dbReference type="NCBI Taxonomy" id="486267"/>
    <lineage>
        <taxon>Bacteria</taxon>
        <taxon>Pseudomonadati</taxon>
        <taxon>Bacteroidota</taxon>
        <taxon>Cytophagia</taxon>
        <taxon>Cytophagales</taxon>
        <taxon>Hymenobacteraceae</taxon>
        <taxon>Hymenobacter</taxon>
    </lineage>
</organism>
<sequence>MIRSQANPNSFAQMNPQFGKILVVAGLLIVALGAFVWLGGGSLLGWFGRLPGDLRIERPGFRLYAPLASMLLVSVVLSLVLWVVRRLG</sequence>
<dbReference type="EMBL" id="BAABDH010000017">
    <property type="protein sequence ID" value="GAA3926256.1"/>
    <property type="molecule type" value="Genomic_DNA"/>
</dbReference>
<keyword evidence="3" id="KW-1185">Reference proteome</keyword>
<keyword evidence="1" id="KW-0812">Transmembrane</keyword>
<dbReference type="InterPro" id="IPR021320">
    <property type="entry name" value="DUF2905"/>
</dbReference>